<accession>A0ABN2K0Z1</accession>
<comment type="subcellular location">
    <subcellularLocation>
        <location evidence="2">Membrane</location>
        <topology evidence="2">Multi-pass membrane protein</topology>
    </subcellularLocation>
</comment>
<feature type="transmembrane region" description="Helical" evidence="12">
    <location>
        <begin position="175"/>
        <end position="193"/>
    </location>
</feature>
<keyword evidence="5 12" id="KW-0812">Transmembrane</keyword>
<dbReference type="InterPro" id="IPR008915">
    <property type="entry name" value="Peptidase_M50"/>
</dbReference>
<feature type="transmembrane region" description="Helical" evidence="12">
    <location>
        <begin position="129"/>
        <end position="148"/>
    </location>
</feature>
<feature type="transmembrane region" description="Helical" evidence="12">
    <location>
        <begin position="7"/>
        <end position="27"/>
    </location>
</feature>
<comment type="similarity">
    <text evidence="3">Belongs to the peptidase M50B family.</text>
</comment>
<evidence type="ECO:0000256" key="12">
    <source>
        <dbReference type="SAM" id="Phobius"/>
    </source>
</evidence>
<dbReference type="EMBL" id="BAAAPN010000009">
    <property type="protein sequence ID" value="GAA1745998.1"/>
    <property type="molecule type" value="Genomic_DNA"/>
</dbReference>
<feature type="transmembrane region" description="Helical" evidence="12">
    <location>
        <begin position="39"/>
        <end position="58"/>
    </location>
</feature>
<keyword evidence="7" id="KW-0378">Hydrolase</keyword>
<protein>
    <recommendedName>
        <fullName evidence="13">Peptidase M50 domain-containing protein</fullName>
    </recommendedName>
</protein>
<proteinExistence type="inferred from homology"/>
<comment type="caution">
    <text evidence="14">The sequence shown here is derived from an EMBL/GenBank/DDBJ whole genome shotgun (WGS) entry which is preliminary data.</text>
</comment>
<reference evidence="14 15" key="1">
    <citation type="journal article" date="2019" name="Int. J. Syst. Evol. Microbiol.">
        <title>The Global Catalogue of Microorganisms (GCM) 10K type strain sequencing project: providing services to taxonomists for standard genome sequencing and annotation.</title>
        <authorList>
            <consortium name="The Broad Institute Genomics Platform"/>
            <consortium name="The Broad Institute Genome Sequencing Center for Infectious Disease"/>
            <person name="Wu L."/>
            <person name="Ma J."/>
        </authorList>
    </citation>
    <scope>NUCLEOTIDE SEQUENCE [LARGE SCALE GENOMIC DNA]</scope>
    <source>
        <strain evidence="14 15">JCM 15591</strain>
    </source>
</reference>
<keyword evidence="11 12" id="KW-0472">Membrane</keyword>
<evidence type="ECO:0000256" key="8">
    <source>
        <dbReference type="ARBA" id="ARBA00022833"/>
    </source>
</evidence>
<evidence type="ECO:0000256" key="3">
    <source>
        <dbReference type="ARBA" id="ARBA00007931"/>
    </source>
</evidence>
<feature type="transmembrane region" description="Helical" evidence="12">
    <location>
        <begin position="205"/>
        <end position="222"/>
    </location>
</feature>
<evidence type="ECO:0000313" key="14">
    <source>
        <dbReference type="EMBL" id="GAA1745998.1"/>
    </source>
</evidence>
<evidence type="ECO:0000256" key="9">
    <source>
        <dbReference type="ARBA" id="ARBA00022989"/>
    </source>
</evidence>
<feature type="transmembrane region" description="Helical" evidence="12">
    <location>
        <begin position="99"/>
        <end position="123"/>
    </location>
</feature>
<gene>
    <name evidence="14" type="ORF">GCM10009810_03220</name>
</gene>
<evidence type="ECO:0000256" key="2">
    <source>
        <dbReference type="ARBA" id="ARBA00004141"/>
    </source>
</evidence>
<evidence type="ECO:0000256" key="1">
    <source>
        <dbReference type="ARBA" id="ARBA00001947"/>
    </source>
</evidence>
<dbReference type="Proteomes" id="UP001501475">
    <property type="component" value="Unassembled WGS sequence"/>
</dbReference>
<keyword evidence="4" id="KW-0645">Protease</keyword>
<evidence type="ECO:0000256" key="5">
    <source>
        <dbReference type="ARBA" id="ARBA00022692"/>
    </source>
</evidence>
<evidence type="ECO:0000313" key="15">
    <source>
        <dbReference type="Proteomes" id="UP001501475"/>
    </source>
</evidence>
<evidence type="ECO:0000256" key="6">
    <source>
        <dbReference type="ARBA" id="ARBA00022723"/>
    </source>
</evidence>
<sequence>MATIGSVPVYIGRSWGILAVIILVLLGPQLQEANPDLGFRAYLIAAAYALMLLVAVFVHEGAHALGARSFGYPVHRVVADLWGGHTALDVSRATPGPSAVVAVVGPLSNLVLAALGQGVAALVEPGIPHGLASIFALLNFLLALFNLLPGLPLDGGQLVEALVWKVTGNRHRGRVVAGYAGLVVTLGVLFWFVGRPLLAGEKPSFGSIGWSLLICMFLWQGAQNAIRSGKVAGIIAGVRVVDLLQPVVPVPAGASLADLPSGLPPVVVDTSGMPIGLVDADALAAVPGAAIGQTPVLSVTRPMPPDWVVDVDPNGPITPVLAPLSRQPAGLVAIRWDGRVLGVVSVAAVNAAASARAPRP</sequence>
<dbReference type="Pfam" id="PF02163">
    <property type="entry name" value="Peptidase_M50"/>
    <property type="match status" value="1"/>
</dbReference>
<evidence type="ECO:0000256" key="10">
    <source>
        <dbReference type="ARBA" id="ARBA00023049"/>
    </source>
</evidence>
<evidence type="ECO:0000256" key="11">
    <source>
        <dbReference type="ARBA" id="ARBA00023136"/>
    </source>
</evidence>
<comment type="cofactor">
    <cofactor evidence="1">
        <name>Zn(2+)</name>
        <dbReference type="ChEBI" id="CHEBI:29105"/>
    </cofactor>
</comment>
<dbReference type="PANTHER" id="PTHR39188">
    <property type="entry name" value="MEMBRANE-ASSOCIATED ZINC METALLOPROTEASE M50B"/>
    <property type="match status" value="1"/>
</dbReference>
<keyword evidence="9 12" id="KW-1133">Transmembrane helix</keyword>
<keyword evidence="10" id="KW-0482">Metalloprotease</keyword>
<keyword evidence="8" id="KW-0862">Zinc</keyword>
<feature type="domain" description="Peptidase M50" evidence="13">
    <location>
        <begin position="131"/>
        <end position="184"/>
    </location>
</feature>
<keyword evidence="6" id="KW-0479">Metal-binding</keyword>
<keyword evidence="15" id="KW-1185">Reference proteome</keyword>
<evidence type="ECO:0000256" key="7">
    <source>
        <dbReference type="ARBA" id="ARBA00022801"/>
    </source>
</evidence>
<organism evidence="14 15">
    <name type="scientific">Nostocoides vanveenii</name>
    <dbReference type="NCBI Taxonomy" id="330835"/>
    <lineage>
        <taxon>Bacteria</taxon>
        <taxon>Bacillati</taxon>
        <taxon>Actinomycetota</taxon>
        <taxon>Actinomycetes</taxon>
        <taxon>Micrococcales</taxon>
        <taxon>Intrasporangiaceae</taxon>
        <taxon>Nostocoides</taxon>
    </lineage>
</organism>
<dbReference type="PANTHER" id="PTHR39188:SF3">
    <property type="entry name" value="STAGE IV SPORULATION PROTEIN FB"/>
    <property type="match status" value="1"/>
</dbReference>
<evidence type="ECO:0000259" key="13">
    <source>
        <dbReference type="Pfam" id="PF02163"/>
    </source>
</evidence>
<name>A0ABN2K0Z1_9MICO</name>
<evidence type="ECO:0000256" key="4">
    <source>
        <dbReference type="ARBA" id="ARBA00022670"/>
    </source>
</evidence>